<comment type="caution">
    <text evidence="1">The sequence shown here is derived from an EMBL/GenBank/DDBJ whole genome shotgun (WGS) entry which is preliminary data.</text>
</comment>
<organism evidence="1 2">
    <name type="scientific">Methylosinus sporium</name>
    <dbReference type="NCBI Taxonomy" id="428"/>
    <lineage>
        <taxon>Bacteria</taxon>
        <taxon>Pseudomonadati</taxon>
        <taxon>Pseudomonadota</taxon>
        <taxon>Alphaproteobacteria</taxon>
        <taxon>Hyphomicrobiales</taxon>
        <taxon>Methylocystaceae</taxon>
        <taxon>Methylosinus</taxon>
    </lineage>
</organism>
<proteinExistence type="predicted"/>
<evidence type="ECO:0000313" key="2">
    <source>
        <dbReference type="Proteomes" id="UP000316781"/>
    </source>
</evidence>
<evidence type="ECO:0000313" key="1">
    <source>
        <dbReference type="EMBL" id="TRL28967.1"/>
    </source>
</evidence>
<dbReference type="Proteomes" id="UP000316781">
    <property type="component" value="Unassembled WGS sequence"/>
</dbReference>
<accession>A0A549SHD5</accession>
<protein>
    <recommendedName>
        <fullName evidence="3">ParA family protein</fullName>
    </recommendedName>
</protein>
<reference evidence="1 2" key="1">
    <citation type="submission" date="2019-07" db="EMBL/GenBank/DDBJ databases">
        <title>Ln-dependent methylotrophs.</title>
        <authorList>
            <person name="Tani A."/>
        </authorList>
    </citation>
    <scope>NUCLEOTIDE SEQUENCE [LARGE SCALE GENOMIC DNA]</scope>
    <source>
        <strain evidence="1 2">SM89A</strain>
    </source>
</reference>
<gene>
    <name evidence="1" type="ORF">FM996_17985</name>
</gene>
<dbReference type="AlphaFoldDB" id="A0A549SHD5"/>
<dbReference type="EMBL" id="VJMF01000078">
    <property type="protein sequence ID" value="TRL28967.1"/>
    <property type="molecule type" value="Genomic_DNA"/>
</dbReference>
<evidence type="ECO:0008006" key="3">
    <source>
        <dbReference type="Google" id="ProtNLM"/>
    </source>
</evidence>
<name>A0A549SHD5_METSR</name>
<sequence>METTSPGEDRQLVLAVRHGRGRTGGSTFADYLIQRTRRGGREIIVGDGDRRNATLAGFYPPGTEGGAHQPPSDQTPDVKDWIGQLVGKMVEERSSLIFDLGGGDQALAEFCRELSLSEFCASVGVAPLSIYMTGPEVEDFEHIVTIHRSKVFETERSMLVFNESLVRAGKTPRGAFDAIMERPEILELMETGMEIVVMPRIIHIAEVRKAGLGFYEAVEGKAGRDGKPLDPLKRFSIKTWLDRMEAQLSSGKFREWLP</sequence>